<keyword evidence="8" id="KW-1185">Reference proteome</keyword>
<dbReference type="PANTHER" id="PTHR11728:SF8">
    <property type="entry name" value="GLYCEROL-3-PHOSPHATE DEHYDROGENASE [NAD(+)]-RELATED"/>
    <property type="match status" value="1"/>
</dbReference>
<dbReference type="InterPro" id="IPR008927">
    <property type="entry name" value="6-PGluconate_DH-like_C_sf"/>
</dbReference>
<proteinExistence type="inferred from homology"/>
<dbReference type="Gene3D" id="1.10.1040.10">
    <property type="entry name" value="N-(1-d-carboxylethyl)-l-norvaline Dehydrogenase, domain 2"/>
    <property type="match status" value="1"/>
</dbReference>
<dbReference type="OrthoDB" id="10263760at2759"/>
<dbReference type="PRINTS" id="PR00077">
    <property type="entry name" value="GPDHDRGNASE"/>
</dbReference>
<dbReference type="GO" id="GO:0005975">
    <property type="term" value="P:carbohydrate metabolic process"/>
    <property type="evidence" value="ECO:0007669"/>
    <property type="project" value="InterPro"/>
</dbReference>
<dbReference type="GO" id="GO:0006072">
    <property type="term" value="P:glycerol-3-phosphate metabolic process"/>
    <property type="evidence" value="ECO:0007669"/>
    <property type="project" value="InterPro"/>
</dbReference>
<accession>A0A2Z6MKS3</accession>
<dbReference type="EC" id="1.1.1.8" evidence="2"/>
<comment type="catalytic activity">
    <reaction evidence="5">
        <text>sn-glycerol 3-phosphate + NAD(+) = dihydroxyacetone phosphate + NADH + H(+)</text>
        <dbReference type="Rhea" id="RHEA:11092"/>
        <dbReference type="ChEBI" id="CHEBI:15378"/>
        <dbReference type="ChEBI" id="CHEBI:57540"/>
        <dbReference type="ChEBI" id="CHEBI:57597"/>
        <dbReference type="ChEBI" id="CHEBI:57642"/>
        <dbReference type="ChEBI" id="CHEBI:57945"/>
        <dbReference type="EC" id="1.1.1.8"/>
    </reaction>
</comment>
<evidence type="ECO:0000313" key="7">
    <source>
        <dbReference type="EMBL" id="GAU32201.1"/>
    </source>
</evidence>
<keyword evidence="4" id="KW-0520">NAD</keyword>
<dbReference type="InterPro" id="IPR006168">
    <property type="entry name" value="G3P_DH_NAD-dep"/>
</dbReference>
<gene>
    <name evidence="7" type="ORF">TSUD_277810</name>
</gene>
<feature type="non-terminal residue" evidence="7">
    <location>
        <position position="1"/>
    </location>
</feature>
<dbReference type="PROSITE" id="PS00957">
    <property type="entry name" value="NAD_G3PDH"/>
    <property type="match status" value="1"/>
</dbReference>
<dbReference type="GO" id="GO:0005829">
    <property type="term" value="C:cytosol"/>
    <property type="evidence" value="ECO:0007669"/>
    <property type="project" value="TreeGrafter"/>
</dbReference>
<evidence type="ECO:0000259" key="6">
    <source>
        <dbReference type="Pfam" id="PF07479"/>
    </source>
</evidence>
<evidence type="ECO:0000256" key="5">
    <source>
        <dbReference type="ARBA" id="ARBA00048683"/>
    </source>
</evidence>
<dbReference type="Gene3D" id="3.40.50.720">
    <property type="entry name" value="NAD(P)-binding Rossmann-like Domain"/>
    <property type="match status" value="1"/>
</dbReference>
<protein>
    <recommendedName>
        <fullName evidence="2">glycerol-3-phosphate dehydrogenase (NAD(+))</fullName>
        <ecNumber evidence="2">1.1.1.8</ecNumber>
    </recommendedName>
</protein>
<dbReference type="GO" id="GO:0141152">
    <property type="term" value="F:glycerol-3-phosphate dehydrogenase (NAD+) activity"/>
    <property type="evidence" value="ECO:0007669"/>
    <property type="project" value="UniProtKB-EC"/>
</dbReference>
<dbReference type="FunFam" id="1.10.1040.10:FF:000004">
    <property type="entry name" value="Glycerol-3-phosphate dehydrogenase [NAD(+)]"/>
    <property type="match status" value="1"/>
</dbReference>
<sequence length="203" mass="22453">LEVQGGETVSQNNVLNSVNDVINRSKVTVIGSDEVRMWVYEETLPNGEKLTDVINQTNIAVEKFSEATVGYRQNREAAERWVQLFYTHYFIVTAVQDVEGVELCGTLKNVVAIAAGFVDGLEMGNNTKAAIMRLGLREMKAFSKLLFPSVKDSTFFESCGVADLITTCLGGRNRKVAEAYAKNGGKRSFDELEAEMLQGQKLQ</sequence>
<evidence type="ECO:0000256" key="2">
    <source>
        <dbReference type="ARBA" id="ARBA00013218"/>
    </source>
</evidence>
<keyword evidence="3" id="KW-0560">Oxidoreductase</keyword>
<dbReference type="InterPro" id="IPR006109">
    <property type="entry name" value="G3P_DH_NAD-dep_C"/>
</dbReference>
<evidence type="ECO:0000256" key="3">
    <source>
        <dbReference type="ARBA" id="ARBA00023002"/>
    </source>
</evidence>
<dbReference type="Proteomes" id="UP000242715">
    <property type="component" value="Unassembled WGS sequence"/>
</dbReference>
<comment type="similarity">
    <text evidence="1">Belongs to the NAD-dependent glycerol-3-phosphate dehydrogenase family.</text>
</comment>
<evidence type="ECO:0000313" key="8">
    <source>
        <dbReference type="Proteomes" id="UP000242715"/>
    </source>
</evidence>
<feature type="domain" description="Glycerol-3-phosphate dehydrogenase NAD-dependent C-terminal" evidence="6">
    <location>
        <begin position="97"/>
        <end position="197"/>
    </location>
</feature>
<dbReference type="Pfam" id="PF07479">
    <property type="entry name" value="NAD_Gly3P_dh_C"/>
    <property type="match status" value="1"/>
</dbReference>
<name>A0A2Z6MKS3_TRISU</name>
<dbReference type="SUPFAM" id="SSF48179">
    <property type="entry name" value="6-phosphogluconate dehydrogenase C-terminal domain-like"/>
    <property type="match status" value="1"/>
</dbReference>
<evidence type="ECO:0000256" key="4">
    <source>
        <dbReference type="ARBA" id="ARBA00023027"/>
    </source>
</evidence>
<dbReference type="PANTHER" id="PTHR11728">
    <property type="entry name" value="GLYCEROL-3-PHOSPHATE DEHYDROGENASE"/>
    <property type="match status" value="1"/>
</dbReference>
<dbReference type="EMBL" id="DF973486">
    <property type="protein sequence ID" value="GAU32201.1"/>
    <property type="molecule type" value="Genomic_DNA"/>
</dbReference>
<evidence type="ECO:0000256" key="1">
    <source>
        <dbReference type="ARBA" id="ARBA00011009"/>
    </source>
</evidence>
<organism evidence="7 8">
    <name type="scientific">Trifolium subterraneum</name>
    <name type="common">Subterranean clover</name>
    <dbReference type="NCBI Taxonomy" id="3900"/>
    <lineage>
        <taxon>Eukaryota</taxon>
        <taxon>Viridiplantae</taxon>
        <taxon>Streptophyta</taxon>
        <taxon>Embryophyta</taxon>
        <taxon>Tracheophyta</taxon>
        <taxon>Spermatophyta</taxon>
        <taxon>Magnoliopsida</taxon>
        <taxon>eudicotyledons</taxon>
        <taxon>Gunneridae</taxon>
        <taxon>Pentapetalae</taxon>
        <taxon>rosids</taxon>
        <taxon>fabids</taxon>
        <taxon>Fabales</taxon>
        <taxon>Fabaceae</taxon>
        <taxon>Papilionoideae</taxon>
        <taxon>50 kb inversion clade</taxon>
        <taxon>NPAAA clade</taxon>
        <taxon>Hologalegina</taxon>
        <taxon>IRL clade</taxon>
        <taxon>Trifolieae</taxon>
        <taxon>Trifolium</taxon>
    </lineage>
</organism>
<reference evidence="8" key="1">
    <citation type="journal article" date="2017" name="Front. Plant Sci.">
        <title>Climate Clever Clovers: New Paradigm to Reduce the Environmental Footprint of Ruminants by Breeding Low Methanogenic Forages Utilizing Haplotype Variation.</title>
        <authorList>
            <person name="Kaur P."/>
            <person name="Appels R."/>
            <person name="Bayer P.E."/>
            <person name="Keeble-Gagnere G."/>
            <person name="Wang J."/>
            <person name="Hirakawa H."/>
            <person name="Shirasawa K."/>
            <person name="Vercoe P."/>
            <person name="Stefanova K."/>
            <person name="Durmic Z."/>
            <person name="Nichols P."/>
            <person name="Revell C."/>
            <person name="Isobe S.N."/>
            <person name="Edwards D."/>
            <person name="Erskine W."/>
        </authorList>
    </citation>
    <scope>NUCLEOTIDE SEQUENCE [LARGE SCALE GENOMIC DNA]</scope>
    <source>
        <strain evidence="8">cv. Daliak</strain>
    </source>
</reference>
<dbReference type="InterPro" id="IPR013328">
    <property type="entry name" value="6PGD_dom2"/>
</dbReference>
<dbReference type="AlphaFoldDB" id="A0A2Z6MKS3"/>